<dbReference type="STRING" id="698757.Pogu_1460"/>
<dbReference type="AlphaFoldDB" id="H6QAK7"/>
<dbReference type="eggNOG" id="arCOG09797">
    <property type="taxonomic scope" value="Archaea"/>
</dbReference>
<dbReference type="KEGG" id="pog:Pogu_1460"/>
<name>H6QAK7_PYROT</name>
<accession>H6QAK7</accession>
<reference evidence="1 2" key="1">
    <citation type="journal article" date="2012" name="Stand. Genomic Sci.">
        <title>Complete genome sequence of Pyrobaculum oguniense.</title>
        <authorList>
            <person name="Bernick D.L."/>
            <person name="Karplus K."/>
            <person name="Lui L.M."/>
            <person name="Coker J.K."/>
            <person name="Murphy J.N."/>
            <person name="Chan P.P."/>
            <person name="Cozen A.E."/>
            <person name="Lowe T.M."/>
        </authorList>
    </citation>
    <scope>NUCLEOTIDE SEQUENCE [LARGE SCALE GENOMIC DNA]</scope>
    <source>
        <strain evidence="1 2">TE7</strain>
    </source>
</reference>
<organism evidence="1 2">
    <name type="scientific">Pyrobaculum oguniense (strain DSM 13380 / JCM 10595 / TE7)</name>
    <dbReference type="NCBI Taxonomy" id="698757"/>
    <lineage>
        <taxon>Archaea</taxon>
        <taxon>Thermoproteota</taxon>
        <taxon>Thermoprotei</taxon>
        <taxon>Thermoproteales</taxon>
        <taxon>Thermoproteaceae</taxon>
        <taxon>Pyrobaculum</taxon>
    </lineage>
</organism>
<dbReference type="EMBL" id="CP003316">
    <property type="protein sequence ID" value="AFA39487.1"/>
    <property type="molecule type" value="Genomic_DNA"/>
</dbReference>
<sequence length="448" mass="51420">MGSAADELRQRLEKALAPQKPPTIEEVLAEIGRRGVLSGSLDRVVEGYKTYISHVTGKALEVFKLSDREAKALQSFSRDLTSVLDQVREKSRQVFGEMRREIDRGHMPDGIKVVEYEGHVSFYVYLRRRSVYSNFPDLLKISKEELEKFQIGWRASDEAAVGGLAAMGTTQPWQVFAWLATRPGDVKIEVGTMILTRRGPSLMFFLTSLDWEQRWDKLSAIRQVAKYIQQGEYRSLLTWWLGDGSVKWSFVEKRHYKLRIAVGEEVKKVLLSELSGYAEREEHYIYIRGGRALFKKVIEAAGRYGEWLEILGPHKWLYLKAVYKPRKKRTKPTYAGGRRVRGLIEPVPGVVMNLLVVFNEGGALWATKYTATREEAEKLATMLRAYGFAPRIVKQGAGYMVYLPTNEVRKIASENVRKTIVHFLEEKLRLATTQKHKTIIENLIKKFN</sequence>
<evidence type="ECO:0000313" key="1">
    <source>
        <dbReference type="EMBL" id="AFA39487.1"/>
    </source>
</evidence>
<dbReference type="Proteomes" id="UP000009062">
    <property type="component" value="Chromosome"/>
</dbReference>
<proteinExistence type="predicted"/>
<dbReference type="HOGENOM" id="CLU_627929_0_0_2"/>
<protein>
    <submittedName>
        <fullName evidence="1">Uncharacterized protein</fullName>
    </submittedName>
</protein>
<gene>
    <name evidence="1" type="ordered locus">Pogu_1460</name>
</gene>
<keyword evidence="2" id="KW-1185">Reference proteome</keyword>
<evidence type="ECO:0000313" key="2">
    <source>
        <dbReference type="Proteomes" id="UP000009062"/>
    </source>
</evidence>